<dbReference type="PANTHER" id="PTHR42085:SF7">
    <property type="entry name" value="F-BOX DOMAIN-CONTAINING PROTEIN"/>
    <property type="match status" value="1"/>
</dbReference>
<dbReference type="EMBL" id="NPIC01000001">
    <property type="protein sequence ID" value="RDL40533.1"/>
    <property type="molecule type" value="Genomic_DNA"/>
</dbReference>
<protein>
    <recommendedName>
        <fullName evidence="4">F-box domain-containing protein</fullName>
    </recommendedName>
</protein>
<evidence type="ECO:0000313" key="2">
    <source>
        <dbReference type="EMBL" id="RDL40533.1"/>
    </source>
</evidence>
<evidence type="ECO:0000313" key="3">
    <source>
        <dbReference type="Proteomes" id="UP000254866"/>
    </source>
</evidence>
<feature type="region of interest" description="Disordered" evidence="1">
    <location>
        <begin position="1"/>
        <end position="20"/>
    </location>
</feature>
<dbReference type="GeneID" id="43593361"/>
<gene>
    <name evidence="2" type="ORF">BP5553_00512</name>
</gene>
<reference evidence="2 3" key="1">
    <citation type="journal article" date="2018" name="IMA Fungus">
        <title>IMA Genome-F 9: Draft genome sequence of Annulohypoxylon stygium, Aspergillus mulundensis, Berkeleyomyces basicola (syn. Thielaviopsis basicola), Ceratocystis smalleyi, two Cercospora beticola strains, Coleophoma cylindrospora, Fusarium fracticaudum, Phialophora cf. hyalina, and Morchella septimelata.</title>
        <authorList>
            <person name="Wingfield B.D."/>
            <person name="Bills G.F."/>
            <person name="Dong Y."/>
            <person name="Huang W."/>
            <person name="Nel W.J."/>
            <person name="Swalarsk-Parry B.S."/>
            <person name="Vaghefi N."/>
            <person name="Wilken P.M."/>
            <person name="An Z."/>
            <person name="de Beer Z.W."/>
            <person name="De Vos L."/>
            <person name="Chen L."/>
            <person name="Duong T.A."/>
            <person name="Gao Y."/>
            <person name="Hammerbacher A."/>
            <person name="Kikkert J.R."/>
            <person name="Li Y."/>
            <person name="Li H."/>
            <person name="Li K."/>
            <person name="Li Q."/>
            <person name="Liu X."/>
            <person name="Ma X."/>
            <person name="Naidoo K."/>
            <person name="Pethybridge S.J."/>
            <person name="Sun J."/>
            <person name="Steenkamp E.T."/>
            <person name="van der Nest M.A."/>
            <person name="van Wyk S."/>
            <person name="Wingfield M.J."/>
            <person name="Xiong C."/>
            <person name="Yue Q."/>
            <person name="Zhang X."/>
        </authorList>
    </citation>
    <scope>NUCLEOTIDE SEQUENCE [LARGE SCALE GENOMIC DNA]</scope>
    <source>
        <strain evidence="2 3">BP 5553</strain>
    </source>
</reference>
<name>A0A370TYE0_9HELO</name>
<evidence type="ECO:0008006" key="4">
    <source>
        <dbReference type="Google" id="ProtNLM"/>
    </source>
</evidence>
<dbReference type="Proteomes" id="UP000254866">
    <property type="component" value="Unassembled WGS sequence"/>
</dbReference>
<dbReference type="AlphaFoldDB" id="A0A370TYE0"/>
<sequence length="250" mass="27232">MDSTLSLVTPSRGVAAANPTSTRTCTQQLVQDISHDDAEIANVAAPARTADIMTKSRFSFLELPVELRLKIYLNILICPEALNIPRHRDSSSNNTFAYPSVGILQTCKLVNEEATPTLYSKNRLIITLPLEKGSPPNSGEPPASFGPSFHPSNFRWNTLTQMTSLSFTSGNNIGFSDPELPPSLIPSATFKCSGQELISRISPGSMVFSPQGPDKYMALSIANWVSLRVMTAELNAFHRELEAMMSSTPV</sequence>
<dbReference type="InterPro" id="IPR038883">
    <property type="entry name" value="AN11006-like"/>
</dbReference>
<keyword evidence="3" id="KW-1185">Reference proteome</keyword>
<dbReference type="OrthoDB" id="2951834at2759"/>
<evidence type="ECO:0000256" key="1">
    <source>
        <dbReference type="SAM" id="MobiDB-lite"/>
    </source>
</evidence>
<accession>A0A370TYE0</accession>
<dbReference type="RefSeq" id="XP_031873189.1">
    <property type="nucleotide sequence ID" value="XM_032009135.1"/>
</dbReference>
<proteinExistence type="predicted"/>
<dbReference type="PANTHER" id="PTHR42085">
    <property type="entry name" value="F-BOX DOMAIN-CONTAINING PROTEIN"/>
    <property type="match status" value="1"/>
</dbReference>
<comment type="caution">
    <text evidence="2">The sequence shown here is derived from an EMBL/GenBank/DDBJ whole genome shotgun (WGS) entry which is preliminary data.</text>
</comment>
<organism evidence="2 3">
    <name type="scientific">Venustampulla echinocandica</name>
    <dbReference type="NCBI Taxonomy" id="2656787"/>
    <lineage>
        <taxon>Eukaryota</taxon>
        <taxon>Fungi</taxon>
        <taxon>Dikarya</taxon>
        <taxon>Ascomycota</taxon>
        <taxon>Pezizomycotina</taxon>
        <taxon>Leotiomycetes</taxon>
        <taxon>Helotiales</taxon>
        <taxon>Pleuroascaceae</taxon>
        <taxon>Venustampulla</taxon>
    </lineage>
</organism>